<protein>
    <recommendedName>
        <fullName evidence="9">G-protein coupled receptors family 3 profile domain-containing protein</fullName>
    </recommendedName>
</protein>
<keyword evidence="8" id="KW-0732">Signal</keyword>
<dbReference type="EMBL" id="VCGU01000003">
    <property type="protein sequence ID" value="TRY78886.1"/>
    <property type="molecule type" value="Genomic_DNA"/>
</dbReference>
<evidence type="ECO:0000256" key="2">
    <source>
        <dbReference type="ARBA" id="ARBA00022692"/>
    </source>
</evidence>
<feature type="chain" id="PRO_5021937110" description="G-protein coupled receptors family 3 profile domain-containing protein" evidence="8">
    <location>
        <begin position="22"/>
        <end position="1039"/>
    </location>
</feature>
<keyword evidence="4 7" id="KW-0472">Membrane</keyword>
<evidence type="ECO:0000256" key="7">
    <source>
        <dbReference type="SAM" id="Phobius"/>
    </source>
</evidence>
<dbReference type="InterPro" id="IPR050726">
    <property type="entry name" value="mGluR"/>
</dbReference>
<feature type="compositionally biased region" description="Polar residues" evidence="6">
    <location>
        <begin position="987"/>
        <end position="1000"/>
    </location>
</feature>
<evidence type="ECO:0000313" key="10">
    <source>
        <dbReference type="EMBL" id="TRY78886.1"/>
    </source>
</evidence>
<evidence type="ECO:0000256" key="6">
    <source>
        <dbReference type="SAM" id="MobiDB-lite"/>
    </source>
</evidence>
<feature type="signal peptide" evidence="8">
    <location>
        <begin position="1"/>
        <end position="21"/>
    </location>
</feature>
<evidence type="ECO:0000256" key="5">
    <source>
        <dbReference type="ARBA" id="ARBA00023180"/>
    </source>
</evidence>
<dbReference type="STRING" id="6832.A0A553PMJ7"/>
<feature type="transmembrane region" description="Helical" evidence="7">
    <location>
        <begin position="765"/>
        <end position="789"/>
    </location>
</feature>
<dbReference type="GO" id="GO:0016020">
    <property type="term" value="C:membrane"/>
    <property type="evidence" value="ECO:0007669"/>
    <property type="project" value="UniProtKB-SubCell"/>
</dbReference>
<feature type="transmembrane region" description="Helical" evidence="7">
    <location>
        <begin position="737"/>
        <end position="759"/>
    </location>
</feature>
<feature type="compositionally biased region" description="Polar residues" evidence="6">
    <location>
        <begin position="947"/>
        <end position="956"/>
    </location>
</feature>
<feature type="region of interest" description="Disordered" evidence="6">
    <location>
        <begin position="978"/>
        <end position="1039"/>
    </location>
</feature>
<feature type="transmembrane region" description="Helical" evidence="7">
    <location>
        <begin position="620"/>
        <end position="640"/>
    </location>
</feature>
<keyword evidence="11" id="KW-1185">Reference proteome</keyword>
<dbReference type="Pfam" id="PF00003">
    <property type="entry name" value="7tm_3"/>
    <property type="match status" value="1"/>
</dbReference>
<evidence type="ECO:0000256" key="4">
    <source>
        <dbReference type="ARBA" id="ARBA00023136"/>
    </source>
</evidence>
<dbReference type="PANTHER" id="PTHR24060">
    <property type="entry name" value="METABOTROPIC GLUTAMATE RECEPTOR"/>
    <property type="match status" value="1"/>
</dbReference>
<feature type="transmembrane region" description="Helical" evidence="7">
    <location>
        <begin position="587"/>
        <end position="608"/>
    </location>
</feature>
<feature type="compositionally biased region" description="Polar residues" evidence="6">
    <location>
        <begin position="1030"/>
        <end position="1039"/>
    </location>
</feature>
<name>A0A553PMJ7_TIGCA</name>
<feature type="transmembrane region" description="Helical" evidence="7">
    <location>
        <begin position="702"/>
        <end position="725"/>
    </location>
</feature>
<dbReference type="InterPro" id="IPR017978">
    <property type="entry name" value="GPCR_3_C"/>
</dbReference>
<proteinExistence type="predicted"/>
<keyword evidence="3 7" id="KW-1133">Transmembrane helix</keyword>
<feature type="transmembrane region" description="Helical" evidence="7">
    <location>
        <begin position="551"/>
        <end position="575"/>
    </location>
</feature>
<comment type="caution">
    <text evidence="10">The sequence shown here is derived from an EMBL/GenBank/DDBJ whole genome shotgun (WGS) entry which is preliminary data.</text>
</comment>
<feature type="domain" description="G-protein coupled receptors family 3 profile" evidence="9">
    <location>
        <begin position="563"/>
        <end position="799"/>
    </location>
</feature>
<organism evidence="10 11">
    <name type="scientific">Tigriopus californicus</name>
    <name type="common">Marine copepod</name>
    <dbReference type="NCBI Taxonomy" id="6832"/>
    <lineage>
        <taxon>Eukaryota</taxon>
        <taxon>Metazoa</taxon>
        <taxon>Ecdysozoa</taxon>
        <taxon>Arthropoda</taxon>
        <taxon>Crustacea</taxon>
        <taxon>Multicrustacea</taxon>
        <taxon>Hexanauplia</taxon>
        <taxon>Copepoda</taxon>
        <taxon>Harpacticoida</taxon>
        <taxon>Harpacticidae</taxon>
        <taxon>Tigriopus</taxon>
    </lineage>
</organism>
<evidence type="ECO:0000256" key="8">
    <source>
        <dbReference type="SAM" id="SignalP"/>
    </source>
</evidence>
<keyword evidence="5" id="KW-0325">Glycoprotein</keyword>
<gene>
    <name evidence="10" type="ORF">TCAL_04227</name>
</gene>
<evidence type="ECO:0000256" key="1">
    <source>
        <dbReference type="ARBA" id="ARBA00004141"/>
    </source>
</evidence>
<dbReference type="Proteomes" id="UP000318571">
    <property type="component" value="Chromosome 11"/>
</dbReference>
<dbReference type="PROSITE" id="PS51257">
    <property type="entry name" value="PROKAR_LIPOPROTEIN"/>
    <property type="match status" value="1"/>
</dbReference>
<reference evidence="10 11" key="1">
    <citation type="journal article" date="2018" name="Nat. Ecol. Evol.">
        <title>Genomic signatures of mitonuclear coevolution across populations of Tigriopus californicus.</title>
        <authorList>
            <person name="Barreto F.S."/>
            <person name="Watson E.T."/>
            <person name="Lima T.G."/>
            <person name="Willett C.S."/>
            <person name="Edmands S."/>
            <person name="Li W."/>
            <person name="Burton R.S."/>
        </authorList>
    </citation>
    <scope>NUCLEOTIDE SEQUENCE [LARGE SCALE GENOMIC DNA]</scope>
    <source>
        <strain evidence="10 11">San Diego</strain>
    </source>
</reference>
<keyword evidence="2 7" id="KW-0812">Transmembrane</keyword>
<comment type="subcellular location">
    <subcellularLocation>
        <location evidence="1">Membrane</location>
        <topology evidence="1">Multi-pass membrane protein</topology>
    </subcellularLocation>
</comment>
<dbReference type="AlphaFoldDB" id="A0A553PMJ7"/>
<sequence>MRAPLESVSVLLPFIVGLVGCLNPTPNGNPKQSSEIQSPGKASSLTLNSPRLEEERDEEALSDGQRAPLSQPLADGNNISISLAFVFDLVHAQACHQFGNGLQAIEELQGGEQLAKVAQWTLSTLKKLRPEFALIVDAIDLYSIDTCGNLSYSLAKILSIASQERLLQNPDGLFTWNDSLWNQSFANQTFVQKQESECQTNLFSGFYLATNLAQDIGRQLKVLPSFPLNLVGEGDLYFDTETFLAYVSLLKRLKWYHVVVLAENELIIGQFTDVATQDEICIVDSIAMDTHRDEFGMHSGPFGHNSTWNFGTSNIVYLGRPSRVSQLLSQHSREGSHWILPFMPSSHLEELFPQGQPNYFKRLYFVQKNIRRLPDFWIDNGLENSSTSSSSLHPLSMPMAFEDNRAWNVSKAIVSTVLHFNEAIAKGQKPSPSSSKSCVRNLSHDMPTVMSDSQFQRVLNLSSSETISKAVFSIYQMNSSGELEGIGEFFPHSRKLTLLPHFQESILISDLVYLPNFPIGPWEEDFRCVNLPVYSLAQTRMLAPSFKMEPWIIILITIGSVGIVVAVSIMLYILSKVCAEVVDGSQSLSIVFLAAIVFMYGCVVPFGFYPDPLICLLRLYGTRLAYALVFAVLLSRSLMLATADIDGLPGHVSGLIQAFLLIMMTGFQVGLSTQEWFLREQSFTMLTIAGRYEQLECADKGISVIVSLSYVMILLLLQLIISPFIVSSRRNYKEGFLFCLASVVCLILWLGWTISYVIFGAILDPVWYDIIECIGLTATATCLLLVIFIPKCYMMATPPYIKSNGTTRHPNSSVSLQRINDISTAGSSSSTSDCTQMTPANSHQNNLQVLGTTTTCSTTEDRGYPPGNDYLSPSDLYDSLKGTFIASKPDSNDGYFYLVRITIRGRKSRGFCHQISLLQQIRLRNNDSPHSTEKDGRLKSRSRETFGPQSTFQNDYPTFKLDRGAVVDTSMKFERYNYPNEGLHAPNQRQLSNSGSNNDLKINHHNNPGKAKDGQDRFPPPPPPEMSHQARISNRGTRF</sequence>
<evidence type="ECO:0000259" key="9">
    <source>
        <dbReference type="PROSITE" id="PS50259"/>
    </source>
</evidence>
<feature type="region of interest" description="Disordered" evidence="6">
    <location>
        <begin position="926"/>
        <end position="957"/>
    </location>
</feature>
<dbReference type="PROSITE" id="PS50259">
    <property type="entry name" value="G_PROTEIN_RECEP_F3_4"/>
    <property type="match status" value="1"/>
</dbReference>
<evidence type="ECO:0000256" key="3">
    <source>
        <dbReference type="ARBA" id="ARBA00022989"/>
    </source>
</evidence>
<accession>A0A553PMJ7</accession>
<evidence type="ECO:0000313" key="11">
    <source>
        <dbReference type="Proteomes" id="UP000318571"/>
    </source>
</evidence>
<feature type="compositionally biased region" description="Polar residues" evidence="6">
    <location>
        <begin position="26"/>
        <end position="49"/>
    </location>
</feature>
<dbReference type="GO" id="GO:0004930">
    <property type="term" value="F:G protein-coupled receptor activity"/>
    <property type="evidence" value="ECO:0007669"/>
    <property type="project" value="InterPro"/>
</dbReference>
<feature type="compositionally biased region" description="Basic and acidic residues" evidence="6">
    <location>
        <begin position="926"/>
        <end position="944"/>
    </location>
</feature>
<feature type="region of interest" description="Disordered" evidence="6">
    <location>
        <begin position="26"/>
        <end position="71"/>
    </location>
</feature>
<feature type="transmembrane region" description="Helical" evidence="7">
    <location>
        <begin position="652"/>
        <end position="671"/>
    </location>
</feature>